<evidence type="ECO:0000256" key="3">
    <source>
        <dbReference type="ARBA" id="ARBA00022801"/>
    </source>
</evidence>
<comment type="function">
    <text evidence="8">This enzyme catalyzes the hydrolysis of the N-terminal peptide bond of an N-acetylated peptide to generate an N-acetylated amino acid and a peptide with a free N-terminus. It preferentially cleaves off Ac-Ala, Ac-Met and Ac-Ser. Also, involved in the degradation of oxidized and glycated proteins.</text>
</comment>
<dbReference type="InterPro" id="IPR002470">
    <property type="entry name" value="Peptidase_S9A"/>
</dbReference>
<gene>
    <name evidence="11" type="ORF">SAMN05216225_104810</name>
</gene>
<dbReference type="InterPro" id="IPR011042">
    <property type="entry name" value="6-blade_b-propeller_TolB-like"/>
</dbReference>
<dbReference type="Gene3D" id="3.40.50.1820">
    <property type="entry name" value="alpha/beta hydrolase"/>
    <property type="match status" value="1"/>
</dbReference>
<dbReference type="InterPro" id="IPR029058">
    <property type="entry name" value="AB_hydrolase_fold"/>
</dbReference>
<evidence type="ECO:0000256" key="1">
    <source>
        <dbReference type="ARBA" id="ARBA00005228"/>
    </source>
</evidence>
<dbReference type="GO" id="GO:0004252">
    <property type="term" value="F:serine-type endopeptidase activity"/>
    <property type="evidence" value="ECO:0007669"/>
    <property type="project" value="InterPro"/>
</dbReference>
<evidence type="ECO:0000256" key="4">
    <source>
        <dbReference type="ARBA" id="ARBA00022825"/>
    </source>
</evidence>
<evidence type="ECO:0000256" key="2">
    <source>
        <dbReference type="ARBA" id="ARBA00022670"/>
    </source>
</evidence>
<keyword evidence="4" id="KW-0720">Serine protease</keyword>
<keyword evidence="11" id="KW-0031">Aminopeptidase</keyword>
<dbReference type="Pfam" id="PF00326">
    <property type="entry name" value="Peptidase_S9"/>
    <property type="match status" value="1"/>
</dbReference>
<dbReference type="PANTHER" id="PTHR42776:SF27">
    <property type="entry name" value="DIPEPTIDYL PEPTIDASE FAMILY MEMBER 6"/>
    <property type="match status" value="1"/>
</dbReference>
<keyword evidence="5" id="KW-0007">Acetylation</keyword>
<dbReference type="InterPro" id="IPR002471">
    <property type="entry name" value="Pept_S9_AS"/>
</dbReference>
<dbReference type="InterPro" id="IPR023302">
    <property type="entry name" value="Pept_S9A_N"/>
</dbReference>
<dbReference type="Proteomes" id="UP000183988">
    <property type="component" value="Unassembled WGS sequence"/>
</dbReference>
<dbReference type="Gene3D" id="2.120.10.30">
    <property type="entry name" value="TolB, C-terminal domain"/>
    <property type="match status" value="2"/>
</dbReference>
<dbReference type="GO" id="GO:0006508">
    <property type="term" value="P:proteolysis"/>
    <property type="evidence" value="ECO:0007669"/>
    <property type="project" value="UniProtKB-KW"/>
</dbReference>
<proteinExistence type="inferred from homology"/>
<keyword evidence="3" id="KW-0378">Hydrolase</keyword>
<evidence type="ECO:0000313" key="12">
    <source>
        <dbReference type="Proteomes" id="UP000183988"/>
    </source>
</evidence>
<sequence length="606" mass="68759">MTEANKQATRKKYTIEQFMNTESITGVSFSHDGSSILYSSDKTGVYNAYSMDKSGHNINQLTNSTTDYIVPVSYFPEDHRFLYESDQGGNEITHLFVQDDNGQSKELTTGAEEKAYFQGWSKDKKSFFYESNKRDSRYMDLYEMDIATFSTKLLFKNEEGYEISTISPDKSMIALHKPITANNSDMYLYSKDGSIEHLSSHEGDVQYIPVEFDATNTYLYYLTDEDNEFLLLNRVNLNTREVELVAKEEWDIRMVKFSPNYQYLLYALNNDGKIEIKLMDTNTDQFVDIVGLPDGQISGVTFSQNEESLAFLLNSSNSPTNLYVYDFTSKQLDCLTDTLNPEIDQADLVEAKVVHYSSFDGLEIPAIYYEPHLETGQKAPALVWVHGGPGGQSMVNYNPVFQYLVNHGYAVIAVNNRGSSGYGKSFFKAADLKHGEVDLEDCVQAKKFLTSTGKIDEDRIGIIGGSYGGYMVLAALAFQPDAFKVGVDIFGVSNWERTLKNIPAWWETMRDALYKKLGNPFTDTEYVRSISPLFHAENINKPLIVLQGANDPRVLKVESDEIVESVRKNNIPVEYVVFDDEGHGFTKRENRIKGYQAIKEFLDTYL</sequence>
<accession>A0A1M5LKE6</accession>
<dbReference type="RefSeq" id="WP_072891654.1">
    <property type="nucleotide sequence ID" value="NZ_FQVW01000048.1"/>
</dbReference>
<dbReference type="Pfam" id="PF02897">
    <property type="entry name" value="Peptidase_S9_N"/>
    <property type="match status" value="1"/>
</dbReference>
<feature type="domain" description="Peptidase S9 prolyl oligopeptidase catalytic" evidence="9">
    <location>
        <begin position="400"/>
        <end position="606"/>
    </location>
</feature>
<dbReference type="InterPro" id="IPR001375">
    <property type="entry name" value="Peptidase_S9_cat"/>
</dbReference>
<name>A0A1M5LKE6_9BACI</name>
<evidence type="ECO:0000259" key="10">
    <source>
        <dbReference type="Pfam" id="PF02897"/>
    </source>
</evidence>
<dbReference type="PRINTS" id="PR00862">
    <property type="entry name" value="PROLIGOPTASE"/>
</dbReference>
<comment type="similarity">
    <text evidence="1">Belongs to the peptidase S9A family.</text>
</comment>
<keyword evidence="2" id="KW-0645">Protease</keyword>
<dbReference type="GO" id="GO:0004177">
    <property type="term" value="F:aminopeptidase activity"/>
    <property type="evidence" value="ECO:0007669"/>
    <property type="project" value="UniProtKB-KW"/>
</dbReference>
<evidence type="ECO:0000256" key="8">
    <source>
        <dbReference type="ARBA" id="ARBA00045885"/>
    </source>
</evidence>
<dbReference type="OrthoDB" id="108903at2"/>
<reference evidence="11 12" key="1">
    <citation type="submission" date="2016-11" db="EMBL/GenBank/DDBJ databases">
        <authorList>
            <person name="Jaros S."/>
            <person name="Januszkiewicz K."/>
            <person name="Wedrychowicz H."/>
        </authorList>
    </citation>
    <scope>NUCLEOTIDE SEQUENCE [LARGE SCALE GENOMIC DNA]</scope>
    <source>
        <strain evidence="11 12">IBRC-M 10683</strain>
    </source>
</reference>
<dbReference type="PROSITE" id="PS00708">
    <property type="entry name" value="PRO_ENDOPEP_SER"/>
    <property type="match status" value="1"/>
</dbReference>
<dbReference type="SUPFAM" id="SSF82171">
    <property type="entry name" value="DPP6 N-terminal domain-like"/>
    <property type="match status" value="1"/>
</dbReference>
<protein>
    <recommendedName>
        <fullName evidence="7">Acyl-peptide hydrolase</fullName>
    </recommendedName>
    <alternativeName>
        <fullName evidence="6">Acylaminoacyl-peptidase</fullName>
    </alternativeName>
</protein>
<evidence type="ECO:0000256" key="6">
    <source>
        <dbReference type="ARBA" id="ARBA00032284"/>
    </source>
</evidence>
<dbReference type="SUPFAM" id="SSF53474">
    <property type="entry name" value="alpha/beta-Hydrolases"/>
    <property type="match status" value="1"/>
</dbReference>
<dbReference type="AlphaFoldDB" id="A0A1M5LKE6"/>
<organism evidence="11 12">
    <name type="scientific">Ornithinibacillus halophilus</name>
    <dbReference type="NCBI Taxonomy" id="930117"/>
    <lineage>
        <taxon>Bacteria</taxon>
        <taxon>Bacillati</taxon>
        <taxon>Bacillota</taxon>
        <taxon>Bacilli</taxon>
        <taxon>Bacillales</taxon>
        <taxon>Bacillaceae</taxon>
        <taxon>Ornithinibacillus</taxon>
    </lineage>
</organism>
<dbReference type="EMBL" id="FQVW01000048">
    <property type="protein sequence ID" value="SHG65485.1"/>
    <property type="molecule type" value="Genomic_DNA"/>
</dbReference>
<feature type="domain" description="Peptidase S9A N-terminal" evidence="10">
    <location>
        <begin position="68"/>
        <end position="337"/>
    </location>
</feature>
<keyword evidence="12" id="KW-1185">Reference proteome</keyword>
<evidence type="ECO:0000259" key="9">
    <source>
        <dbReference type="Pfam" id="PF00326"/>
    </source>
</evidence>
<dbReference type="PANTHER" id="PTHR42776">
    <property type="entry name" value="SERINE PEPTIDASE S9 FAMILY MEMBER"/>
    <property type="match status" value="1"/>
</dbReference>
<dbReference type="STRING" id="930117.SAMN05216225_104810"/>
<evidence type="ECO:0000256" key="5">
    <source>
        <dbReference type="ARBA" id="ARBA00022990"/>
    </source>
</evidence>
<evidence type="ECO:0000313" key="11">
    <source>
        <dbReference type="EMBL" id="SHG65485.1"/>
    </source>
</evidence>
<evidence type="ECO:0000256" key="7">
    <source>
        <dbReference type="ARBA" id="ARBA00032596"/>
    </source>
</evidence>